<comment type="caution">
    <text evidence="1">The sequence shown here is derived from an EMBL/GenBank/DDBJ whole genome shotgun (WGS) entry which is preliminary data.</text>
</comment>
<evidence type="ECO:0000313" key="1">
    <source>
        <dbReference type="EMBL" id="KAF4103556.1"/>
    </source>
</evidence>
<proteinExistence type="predicted"/>
<protein>
    <submittedName>
        <fullName evidence="1">Uncharacterized protein</fullName>
    </submittedName>
</protein>
<name>A0A7J6C8M9_9TELE</name>
<organism evidence="1 2">
    <name type="scientific">Onychostoma macrolepis</name>
    <dbReference type="NCBI Taxonomy" id="369639"/>
    <lineage>
        <taxon>Eukaryota</taxon>
        <taxon>Metazoa</taxon>
        <taxon>Chordata</taxon>
        <taxon>Craniata</taxon>
        <taxon>Vertebrata</taxon>
        <taxon>Euteleostomi</taxon>
        <taxon>Actinopterygii</taxon>
        <taxon>Neopterygii</taxon>
        <taxon>Teleostei</taxon>
        <taxon>Ostariophysi</taxon>
        <taxon>Cypriniformes</taxon>
        <taxon>Cyprinidae</taxon>
        <taxon>Acrossocheilinae</taxon>
        <taxon>Onychostoma</taxon>
    </lineage>
</organism>
<keyword evidence="2" id="KW-1185">Reference proteome</keyword>
<dbReference type="Proteomes" id="UP000579812">
    <property type="component" value="Unassembled WGS sequence"/>
</dbReference>
<dbReference type="AlphaFoldDB" id="A0A7J6C8M9"/>
<sequence length="81" mass="9517">MVVEQTEQLVRLKIGTEERARSYYGEHQVVYWEEDLVLIEEVTSSRQNLRPDAASSNVAITLRRHLKPSARYAQEHFQCQK</sequence>
<reference evidence="1 2" key="1">
    <citation type="submission" date="2020-04" db="EMBL/GenBank/DDBJ databases">
        <title>Chromosome-level genome assembly of a cyprinid fish Onychostoma macrolepis by integration of Nanopore Sequencing, Bionano and Hi-C technology.</title>
        <authorList>
            <person name="Wang D."/>
        </authorList>
    </citation>
    <scope>NUCLEOTIDE SEQUENCE [LARGE SCALE GENOMIC DNA]</scope>
    <source>
        <strain evidence="1">SWU-2019</strain>
        <tissue evidence="1">Muscle</tissue>
    </source>
</reference>
<gene>
    <name evidence="1" type="ORF">G5714_016439</name>
</gene>
<evidence type="ECO:0000313" key="2">
    <source>
        <dbReference type="Proteomes" id="UP000579812"/>
    </source>
</evidence>
<dbReference type="EMBL" id="JAAMOB010000016">
    <property type="protein sequence ID" value="KAF4103556.1"/>
    <property type="molecule type" value="Genomic_DNA"/>
</dbReference>
<accession>A0A7J6C8M9</accession>